<keyword evidence="2" id="KW-1185">Reference proteome</keyword>
<comment type="caution">
    <text evidence="1">The sequence shown here is derived from an EMBL/GenBank/DDBJ whole genome shotgun (WGS) entry which is preliminary data.</text>
</comment>
<evidence type="ECO:0000313" key="1">
    <source>
        <dbReference type="EMBL" id="KAJ8682028.1"/>
    </source>
</evidence>
<organism evidence="1 2">
    <name type="scientific">Eretmocerus hayati</name>
    <dbReference type="NCBI Taxonomy" id="131215"/>
    <lineage>
        <taxon>Eukaryota</taxon>
        <taxon>Metazoa</taxon>
        <taxon>Ecdysozoa</taxon>
        <taxon>Arthropoda</taxon>
        <taxon>Hexapoda</taxon>
        <taxon>Insecta</taxon>
        <taxon>Pterygota</taxon>
        <taxon>Neoptera</taxon>
        <taxon>Endopterygota</taxon>
        <taxon>Hymenoptera</taxon>
        <taxon>Apocrita</taxon>
        <taxon>Proctotrupomorpha</taxon>
        <taxon>Chalcidoidea</taxon>
        <taxon>Aphelinidae</taxon>
        <taxon>Aphelininae</taxon>
        <taxon>Eretmocerus</taxon>
    </lineage>
</organism>
<reference evidence="1" key="1">
    <citation type="submission" date="2023-04" db="EMBL/GenBank/DDBJ databases">
        <title>A chromosome-level genome assembly of the parasitoid wasp Eretmocerus hayati.</title>
        <authorList>
            <person name="Zhong Y."/>
            <person name="Liu S."/>
            <person name="Liu Y."/>
        </authorList>
    </citation>
    <scope>NUCLEOTIDE SEQUENCE</scope>
    <source>
        <strain evidence="1">ZJU_SS_LIU_2023</strain>
    </source>
</reference>
<dbReference type="EMBL" id="CM056741">
    <property type="protein sequence ID" value="KAJ8682028.1"/>
    <property type="molecule type" value="Genomic_DNA"/>
</dbReference>
<name>A0ACC2PEY0_9HYME</name>
<evidence type="ECO:0000313" key="2">
    <source>
        <dbReference type="Proteomes" id="UP001239111"/>
    </source>
</evidence>
<gene>
    <name evidence="1" type="ORF">QAD02_017820</name>
</gene>
<sequence length="486" mass="55200">MNYEDDDEREAPKAQLPELFKLVDEKKKDFIQSLRESVSISSIADDPCHIDDIMKMLKLCAMKLEKLGAAVEVVDGSDKDHPDLPPVLFANLFVGEEYKTICVYGNIDVKDPEKLGYDKRCPFELEDENGRLYGCGISDNKAPLFCWFNALKILKDSKMENPVNVKFVIEGTSELHSRGLLNAIKINKKFFKDVEFICLTIDQRINEDPCIKYGYRGICHFSLKVSCGEKRVHGGTYGGAFNQPLLDALNVTASLFDQHGKITVTEFLQDIQPITERDIEHCETEFCCIKSLEKETNLPSLLHKNKPSRILMHKTRLPNLSVHAFHIKSASADKDDCASIPNKIEAIFSVRLVPNQTTDKTYNQFKKYIEKKWQNYKSSNSYEFKMKLGFNPWQEDPDSEHYQAAAIALETVFKKPPRFVGEGKTMPAVSIFRDACPGSSIIVIPISGHDDNHHSSSESISTCDYLMGIKLVLAYMCEIHELTFKR</sequence>
<proteinExistence type="predicted"/>
<protein>
    <submittedName>
        <fullName evidence="1">Uncharacterized protein</fullName>
    </submittedName>
</protein>
<accession>A0ACC2PEY0</accession>
<dbReference type="Proteomes" id="UP001239111">
    <property type="component" value="Chromosome 1"/>
</dbReference>